<evidence type="ECO:0000313" key="2">
    <source>
        <dbReference type="Proteomes" id="UP000304953"/>
    </source>
</evidence>
<proteinExistence type="predicted"/>
<sequence>MVIDSHEHIMFLTKTQLEKMDAAGVDRTILFCSAPHPEKAGNLSELESEMDTLYRVLAGDNSKKDNIRRLEKNILEVTEAIKDNPGRFLGFGSVPLGLSLEETQEWIETHITANSLCGIGEFTPGNEQQIMELDTVFQSVQNTRLYPVWVHTFHPVTLDGIKRLMALCEKYSEIPVILGHLGGSNWMDVIKFAKGHENVYLDLSAAFASIATKMALVELPERCLYSSDAPYGEPYLYRQLIEFVSPNQTTAKMALGENIEKLLDSLGLVS</sequence>
<comment type="caution">
    <text evidence="1">The sequence shown here is derived from an EMBL/GenBank/DDBJ whole genome shotgun (WGS) entry which is preliminary data.</text>
</comment>
<name>A0AC61RWR8_9FIRM</name>
<reference evidence="1" key="1">
    <citation type="submission" date="2019-04" db="EMBL/GenBank/DDBJ databases">
        <title>Microbes associate with the intestines of laboratory mice.</title>
        <authorList>
            <person name="Navarre W."/>
            <person name="Wong E."/>
            <person name="Huang K."/>
            <person name="Tropini C."/>
            <person name="Ng K."/>
            <person name="Yu B."/>
        </authorList>
    </citation>
    <scope>NUCLEOTIDE SEQUENCE</scope>
    <source>
        <strain evidence="1">NM01_1-7b</strain>
    </source>
</reference>
<dbReference type="Proteomes" id="UP000304953">
    <property type="component" value="Unassembled WGS sequence"/>
</dbReference>
<evidence type="ECO:0000313" key="1">
    <source>
        <dbReference type="EMBL" id="TGY96122.1"/>
    </source>
</evidence>
<organism evidence="1 2">
    <name type="scientific">Petralouisia muris</name>
    <dbReference type="NCBI Taxonomy" id="3032872"/>
    <lineage>
        <taxon>Bacteria</taxon>
        <taxon>Bacillati</taxon>
        <taxon>Bacillota</taxon>
        <taxon>Clostridia</taxon>
        <taxon>Lachnospirales</taxon>
        <taxon>Lachnospiraceae</taxon>
        <taxon>Petralouisia</taxon>
    </lineage>
</organism>
<keyword evidence="2" id="KW-1185">Reference proteome</keyword>
<gene>
    <name evidence="1" type="ORF">E5329_11705</name>
</gene>
<protein>
    <submittedName>
        <fullName evidence="1">Amidohydrolase</fullName>
    </submittedName>
</protein>
<accession>A0AC61RWR8</accession>
<dbReference type="EMBL" id="SRYA01000020">
    <property type="protein sequence ID" value="TGY96122.1"/>
    <property type="molecule type" value="Genomic_DNA"/>
</dbReference>